<evidence type="ECO:0000256" key="1">
    <source>
        <dbReference type="SAM" id="Phobius"/>
    </source>
</evidence>
<keyword evidence="1" id="KW-0812">Transmembrane</keyword>
<reference evidence="3" key="2">
    <citation type="submission" date="2020-02" db="EMBL/GenBank/DDBJ databases">
        <authorList>
            <person name="Feng H."/>
        </authorList>
    </citation>
    <scope>NUCLEOTIDE SEQUENCE [LARGE SCALE GENOMIC DNA]</scope>
    <source>
        <strain evidence="3">Gsoil 114</strain>
    </source>
</reference>
<proteinExistence type="predicted"/>
<evidence type="ECO:0000313" key="2">
    <source>
        <dbReference type="EMBL" id="KHD85197.1"/>
    </source>
</evidence>
<dbReference type="AlphaFoldDB" id="A0A0A6XYH8"/>
<evidence type="ECO:0000313" key="3">
    <source>
        <dbReference type="EMBL" id="NEY19701.1"/>
    </source>
</evidence>
<sequence length="397" mass="46325">MKNQWVTFFRGTVYVKVEGKGIERFINQLTRSNLIIWNVKRQGTMAVTFYIGLNDIHQLRKHVRHFDCRIHFLRGQGAPFLWKRTLKNAGFLLGFFLFFIIITLLSNMIWGVDIKGASPKTEHQIRKELDKLGVRVGNFQFFMDNVETIQHKLTNEVPNVTWIGVNLQGTTYHFQVVEKNTPKKNKKLAPQHLVANQKAVIEDMYVEQGKPVVKIHQYVKKGQLLVSGIIGNDKEKYPVAAKGKVYGETWYKSNVELPLKSDFQVYTGNEQRKHEIKIGKFRIPVWGFGKVTYKKYDKAEVEHYIRFLKWTLPIQYVETTFRKKEEVHREYTKQEAINKAKLLGKSDLKTKIPNDAKIKDDYVLQEHVDNGTLKLSIYFQVIENIAKAKRIPQGDLE</sequence>
<reference evidence="2 4" key="1">
    <citation type="submission" date="2014-10" db="EMBL/GenBank/DDBJ databases">
        <title>Draft genome of phytase producing Bacillus ginsengihumi strain M2.11.</title>
        <authorList>
            <person name="Toymentseva A."/>
            <person name="Boulygina E.A."/>
            <person name="Kazakov S.V."/>
            <person name="Kayumov I."/>
            <person name="Suleimanova A.D."/>
            <person name="Mardanova A.M."/>
            <person name="Maria S.N."/>
            <person name="Sergey M.Y."/>
            <person name="Sharipova M.R."/>
        </authorList>
    </citation>
    <scope>NUCLEOTIDE SEQUENCE [LARGE SCALE GENOMIC DNA]</scope>
    <source>
        <strain evidence="2 4">M2.11</strain>
    </source>
</reference>
<dbReference type="NCBIfam" id="TIGR02876">
    <property type="entry name" value="spore_yqfD"/>
    <property type="match status" value="1"/>
</dbReference>
<comment type="caution">
    <text evidence="2">The sequence shown here is derived from an EMBL/GenBank/DDBJ whole genome shotgun (WGS) entry which is preliminary data.</text>
</comment>
<keyword evidence="1" id="KW-0472">Membrane</keyword>
<dbReference type="InterPro" id="IPR010690">
    <property type="entry name" value="YqfD"/>
</dbReference>
<name>A0A0A6XYH8_9BACI</name>
<dbReference type="Pfam" id="PF06898">
    <property type="entry name" value="YqfD"/>
    <property type="match status" value="1"/>
</dbReference>
<accession>A0A0A6XYH8</accession>
<keyword evidence="5" id="KW-1185">Reference proteome</keyword>
<evidence type="ECO:0000313" key="4">
    <source>
        <dbReference type="Proteomes" id="UP000030588"/>
    </source>
</evidence>
<keyword evidence="1" id="KW-1133">Transmembrane helix</keyword>
<gene>
    <name evidence="3" type="primary">yqfD</name>
    <name evidence="3" type="ORF">G4D61_06910</name>
    <name evidence="2" type="ORF">NG54_10570</name>
</gene>
<dbReference type="Proteomes" id="UP000476934">
    <property type="component" value="Unassembled WGS sequence"/>
</dbReference>
<dbReference type="RefSeq" id="WP_035354772.1">
    <property type="nucleotide sequence ID" value="NZ_JAAIWK010000008.1"/>
</dbReference>
<reference evidence="3 5" key="3">
    <citation type="submission" date="2020-03" db="EMBL/GenBank/DDBJ databases">
        <title>Bacillus aquiflavi sp. nov., isolated from yellow water of strong flavor Chinese baijiu in Yibin region of China.</title>
        <authorList>
            <person name="Xie J."/>
        </authorList>
    </citation>
    <scope>NUCLEOTIDE SEQUENCE [LARGE SCALE GENOMIC DNA]</scope>
    <source>
        <strain evidence="3 5">Gsoil 114</strain>
    </source>
</reference>
<dbReference type="EMBL" id="JRUN01000029">
    <property type="protein sequence ID" value="KHD85197.1"/>
    <property type="molecule type" value="Genomic_DNA"/>
</dbReference>
<evidence type="ECO:0000313" key="5">
    <source>
        <dbReference type="Proteomes" id="UP000476934"/>
    </source>
</evidence>
<dbReference type="STRING" id="363870.NG54_10570"/>
<feature type="transmembrane region" description="Helical" evidence="1">
    <location>
        <begin position="89"/>
        <end position="110"/>
    </location>
</feature>
<dbReference type="OrthoDB" id="1640349at2"/>
<dbReference type="Proteomes" id="UP000030588">
    <property type="component" value="Unassembled WGS sequence"/>
</dbReference>
<dbReference type="PIRSF" id="PIRSF029895">
    <property type="entry name" value="SpoIV"/>
    <property type="match status" value="1"/>
</dbReference>
<dbReference type="EMBL" id="JAAIWK010000008">
    <property type="protein sequence ID" value="NEY19701.1"/>
    <property type="molecule type" value="Genomic_DNA"/>
</dbReference>
<organism evidence="2 4">
    <name type="scientific">Heyndrickxia ginsengihumi</name>
    <dbReference type="NCBI Taxonomy" id="363870"/>
    <lineage>
        <taxon>Bacteria</taxon>
        <taxon>Bacillati</taxon>
        <taxon>Bacillota</taxon>
        <taxon>Bacilli</taxon>
        <taxon>Bacillales</taxon>
        <taxon>Bacillaceae</taxon>
        <taxon>Heyndrickxia</taxon>
    </lineage>
</organism>
<protein>
    <submittedName>
        <fullName evidence="3">Sporulation protein YqfD</fullName>
    </submittedName>
    <submittedName>
        <fullName evidence="2">Stage IV sporulation protein</fullName>
    </submittedName>
</protein>